<sequence>MRSQLESVRAAQAVYGASAPWDKPGRGYRTPPRPRPDFSTDSRRRGIVHRRARAWKSPRGRRTHCRHAPPVPCPAGDPHLDAALPRHSRRSRSPTRPAPAGRRRPGPPLRRTPAALVRGPPRRGPVRTARRGGPGIGRRRGGLRGASGGPRGRLDQPCRRLQNHARAGQGCGPGGSTGACR</sequence>
<proteinExistence type="predicted"/>
<feature type="compositionally biased region" description="Low complexity" evidence="1">
    <location>
        <begin position="109"/>
        <end position="119"/>
    </location>
</feature>
<feature type="compositionally biased region" description="Gly residues" evidence="1">
    <location>
        <begin position="169"/>
        <end position="181"/>
    </location>
</feature>
<feature type="compositionally biased region" description="Basic residues" evidence="1">
    <location>
        <begin position="120"/>
        <end position="130"/>
    </location>
</feature>
<evidence type="ECO:0000313" key="2">
    <source>
        <dbReference type="EMBL" id="SJN40623.1"/>
    </source>
</evidence>
<keyword evidence="3" id="KW-1185">Reference proteome</keyword>
<dbReference type="STRING" id="1255658.FM114_12215"/>
<dbReference type="AlphaFoldDB" id="A0A1R4K9C4"/>
<gene>
    <name evidence="2" type="ORF">FM114_12215</name>
</gene>
<reference evidence="2 3" key="1">
    <citation type="submission" date="2017-02" db="EMBL/GenBank/DDBJ databases">
        <authorList>
            <person name="Peterson S.W."/>
        </authorList>
    </citation>
    <scope>NUCLEOTIDE SEQUENCE [LARGE SCALE GENOMIC DNA]</scope>
    <source>
        <strain evidence="2 3">LSP_Lj1</strain>
    </source>
</reference>
<feature type="compositionally biased region" description="Basic and acidic residues" evidence="1">
    <location>
        <begin position="34"/>
        <end position="44"/>
    </location>
</feature>
<name>A0A1R4K9C4_9ACTN</name>
<evidence type="ECO:0000256" key="1">
    <source>
        <dbReference type="SAM" id="MobiDB-lite"/>
    </source>
</evidence>
<feature type="region of interest" description="Disordered" evidence="1">
    <location>
        <begin position="1"/>
        <end position="181"/>
    </location>
</feature>
<dbReference type="Proteomes" id="UP000188342">
    <property type="component" value="Unassembled WGS sequence"/>
</dbReference>
<organism evidence="2 3">
    <name type="scientific">Luteococcus japonicus LSP_Lj1</name>
    <dbReference type="NCBI Taxonomy" id="1255658"/>
    <lineage>
        <taxon>Bacteria</taxon>
        <taxon>Bacillati</taxon>
        <taxon>Actinomycetota</taxon>
        <taxon>Actinomycetes</taxon>
        <taxon>Propionibacteriales</taxon>
        <taxon>Propionibacteriaceae</taxon>
        <taxon>Luteococcus</taxon>
    </lineage>
</organism>
<protein>
    <submittedName>
        <fullName evidence="2">LigA</fullName>
    </submittedName>
</protein>
<evidence type="ECO:0000313" key="3">
    <source>
        <dbReference type="Proteomes" id="UP000188342"/>
    </source>
</evidence>
<accession>A0A1R4K9C4</accession>
<dbReference type="EMBL" id="FUKQ01000046">
    <property type="protein sequence ID" value="SJN40623.1"/>
    <property type="molecule type" value="Genomic_DNA"/>
</dbReference>
<feature type="compositionally biased region" description="Basic residues" evidence="1">
    <location>
        <begin position="45"/>
        <end position="67"/>
    </location>
</feature>